<dbReference type="InterPro" id="IPR037401">
    <property type="entry name" value="SnoaL-like"/>
</dbReference>
<dbReference type="PATRIC" id="fig|1218492.5.peg.1680"/>
<evidence type="ECO:0000313" key="2">
    <source>
        <dbReference type="EMBL" id="KJY60494.1"/>
    </source>
</evidence>
<dbReference type="AlphaFoldDB" id="A0A0F4LQD0"/>
<evidence type="ECO:0000259" key="1">
    <source>
        <dbReference type="Pfam" id="PF12680"/>
    </source>
</evidence>
<dbReference type="EMBL" id="JXJQ01000011">
    <property type="protein sequence ID" value="KJY60494.1"/>
    <property type="molecule type" value="Genomic_DNA"/>
</dbReference>
<proteinExistence type="predicted"/>
<comment type="caution">
    <text evidence="2">The sequence shown here is derived from an EMBL/GenBank/DDBJ whole genome shotgun (WGS) entry which is preliminary data.</text>
</comment>
<reference evidence="2 3" key="1">
    <citation type="submission" date="2015-01" db="EMBL/GenBank/DDBJ databases">
        <title>Comparative genomics of the lactic acid bacteria isolated from the honey bee gut.</title>
        <authorList>
            <person name="Ellegaard K.M."/>
            <person name="Tamarit D."/>
            <person name="Javelind E."/>
            <person name="Olofsson T."/>
            <person name="Andersson S.G."/>
            <person name="Vasquez A."/>
        </authorList>
    </citation>
    <scope>NUCLEOTIDE SEQUENCE [LARGE SCALE GENOMIC DNA]</scope>
    <source>
        <strain evidence="2 3">Bin4</strain>
    </source>
</reference>
<evidence type="ECO:0000313" key="3">
    <source>
        <dbReference type="Proteomes" id="UP000033558"/>
    </source>
</evidence>
<dbReference type="Proteomes" id="UP000033558">
    <property type="component" value="Unassembled WGS sequence"/>
</dbReference>
<sequence>MAYSLLGSCKFFIISGNTDKKVRLMDNKAIVTKFYQEVFQAGDLSHLDTYMRDDYLQHNPTVKDGKKGFREFITGFLKMQPTIEIINLSADHNMVYVFFKCTLANGHVNKVCIAYKLVN</sequence>
<dbReference type="Gene3D" id="3.10.450.50">
    <property type="match status" value="1"/>
</dbReference>
<feature type="domain" description="SnoaL-like" evidence="1">
    <location>
        <begin position="31"/>
        <end position="105"/>
    </location>
</feature>
<dbReference type="HOGENOM" id="CLU_2058402_0_0_9"/>
<organism evidence="2 3">
    <name type="scientific">Bombilactobacillus mellifer</name>
    <dbReference type="NCBI Taxonomy" id="1218492"/>
    <lineage>
        <taxon>Bacteria</taxon>
        <taxon>Bacillati</taxon>
        <taxon>Bacillota</taxon>
        <taxon>Bacilli</taxon>
        <taxon>Lactobacillales</taxon>
        <taxon>Lactobacillaceae</taxon>
        <taxon>Bombilactobacillus</taxon>
    </lineage>
</organism>
<accession>A0A0F4LQD0</accession>
<gene>
    <name evidence="2" type="ORF">JG30_16220</name>
</gene>
<dbReference type="Pfam" id="PF12680">
    <property type="entry name" value="SnoaL_2"/>
    <property type="match status" value="1"/>
</dbReference>
<protein>
    <recommendedName>
        <fullName evidence="1">SnoaL-like domain-containing protein</fullName>
    </recommendedName>
</protein>
<dbReference type="InterPro" id="IPR032710">
    <property type="entry name" value="NTF2-like_dom_sf"/>
</dbReference>
<dbReference type="SUPFAM" id="SSF54427">
    <property type="entry name" value="NTF2-like"/>
    <property type="match status" value="1"/>
</dbReference>
<name>A0A0F4LQD0_9LACO</name>
<keyword evidence="3" id="KW-1185">Reference proteome</keyword>
<dbReference type="STRING" id="1218492.JG30_16220"/>